<sequence>MSKEGATVEIDISKHSGSGVDKDENGYYYIDKSGGRVLLTDDWYPDPEGIYRKFTHTPKGGSIGSIYHNGRTLSEISVASHKSVSVYYWSGDNGFSKPLLIQLGDGNNYYTDPEGGSTWSKDSGITTGTLRERLNKQNCTRNQVHVIDLSDKGKSGTPTPYKCPSCDNTRSIKVYSNYSGTTFYQPYRYRSGSSFSVTSFKDASTWELGLPSIKGVRNITVEWHKSGDKFPLIYYNQGGQKFFRRNSENENTWIEVSNANGHPTGTTPNLPLDLSKSSGITYSGGSSNISITVLRSHIGDGYYRYQYSLRGAPFKVNEIKHEGIPLTGISFQDALTSVSGYYYGGKNPTDQSNLLLIELVISGSNTYQYFYRRTKDADKWTEYYRSGQETSRLQGKDLIEKLNELKKLKETLKKLDKLTELEAKLDQIKKELSESHNTSTLAGTSVGTGLGGAGLGALAVWKGPALIARLIARL</sequence>
<dbReference type="Proteomes" id="UP000031512">
    <property type="component" value="Unassembled WGS sequence"/>
</dbReference>
<organism evidence="2 3">
    <name type="scientific">Theileria equi strain WA</name>
    <dbReference type="NCBI Taxonomy" id="1537102"/>
    <lineage>
        <taxon>Eukaryota</taxon>
        <taxon>Sar</taxon>
        <taxon>Alveolata</taxon>
        <taxon>Apicomplexa</taxon>
        <taxon>Aconoidasida</taxon>
        <taxon>Piroplasmida</taxon>
        <taxon>Theileriidae</taxon>
        <taxon>Theileria</taxon>
    </lineage>
</organism>
<name>L1LF75_THEEQ</name>
<protein>
    <submittedName>
        <fullName evidence="2">Uncharacterized protein</fullName>
    </submittedName>
</protein>
<accession>L1LF75</accession>
<dbReference type="KEGG" id="beq:BEWA_039330"/>
<dbReference type="GeneID" id="15803259"/>
<gene>
    <name evidence="2" type="ORF">BEWA_039330</name>
</gene>
<reference evidence="2 3" key="1">
    <citation type="journal article" date="2012" name="BMC Genomics">
        <title>Comparative genomic analysis and phylogenetic position of Theileria equi.</title>
        <authorList>
            <person name="Kappmeyer L.S."/>
            <person name="Thiagarajan M."/>
            <person name="Herndon D.R."/>
            <person name="Ramsay J.D."/>
            <person name="Caler E."/>
            <person name="Djikeng A."/>
            <person name="Gillespie J.J."/>
            <person name="Lau A.O."/>
            <person name="Roalson E.H."/>
            <person name="Silva J.C."/>
            <person name="Silva M.G."/>
            <person name="Suarez C.E."/>
            <person name="Ueti M.W."/>
            <person name="Nene V.M."/>
            <person name="Mealey R.H."/>
            <person name="Knowles D.P."/>
            <person name="Brayton K.A."/>
        </authorList>
    </citation>
    <scope>NUCLEOTIDE SEQUENCE [LARGE SCALE GENOMIC DNA]</scope>
    <source>
        <strain evidence="2 3">WA</strain>
    </source>
</reference>
<proteinExistence type="predicted"/>
<dbReference type="STRING" id="1537102.L1LF75"/>
<dbReference type="EMBL" id="ACOU01000002">
    <property type="protein sequence ID" value="EKX73895.1"/>
    <property type="molecule type" value="Genomic_DNA"/>
</dbReference>
<dbReference type="RefSeq" id="XP_004833347.1">
    <property type="nucleotide sequence ID" value="XM_004833290.1"/>
</dbReference>
<evidence type="ECO:0000313" key="3">
    <source>
        <dbReference type="Proteomes" id="UP000031512"/>
    </source>
</evidence>
<feature type="coiled-coil region" evidence="1">
    <location>
        <begin position="395"/>
        <end position="438"/>
    </location>
</feature>
<dbReference type="VEuPathDB" id="PiroplasmaDB:BEWA_039330"/>
<comment type="caution">
    <text evidence="2">The sequence shown here is derived from an EMBL/GenBank/DDBJ whole genome shotgun (WGS) entry which is preliminary data.</text>
</comment>
<dbReference type="AlphaFoldDB" id="L1LF75"/>
<evidence type="ECO:0000256" key="1">
    <source>
        <dbReference type="SAM" id="Coils"/>
    </source>
</evidence>
<evidence type="ECO:0000313" key="2">
    <source>
        <dbReference type="EMBL" id="EKX73895.1"/>
    </source>
</evidence>
<keyword evidence="3" id="KW-1185">Reference proteome</keyword>
<keyword evidence="1" id="KW-0175">Coiled coil</keyword>
<dbReference type="eggNOG" id="ENOG502RSZ5">
    <property type="taxonomic scope" value="Eukaryota"/>
</dbReference>